<keyword evidence="7" id="KW-1185">Reference proteome</keyword>
<accession>A0A4Q1RIL2</accession>
<dbReference type="PANTHER" id="PTHR32347:SF14">
    <property type="entry name" value="EFFLUX SYSTEM COMPONENT YKNX-RELATED"/>
    <property type="match status" value="1"/>
</dbReference>
<dbReference type="AlphaFoldDB" id="A0A4Q1RIL2"/>
<dbReference type="Pfam" id="PF25984">
    <property type="entry name" value="BSH_YknX"/>
    <property type="match status" value="1"/>
</dbReference>
<evidence type="ECO:0000259" key="5">
    <source>
        <dbReference type="Pfam" id="PF25984"/>
    </source>
</evidence>
<dbReference type="InterPro" id="IPR058639">
    <property type="entry name" value="BSH_YknX-like"/>
</dbReference>
<dbReference type="InterPro" id="IPR050465">
    <property type="entry name" value="UPF0194_transport"/>
</dbReference>
<evidence type="ECO:0000256" key="4">
    <source>
        <dbReference type="SAM" id="MobiDB-lite"/>
    </source>
</evidence>
<dbReference type="PANTHER" id="PTHR32347">
    <property type="entry name" value="EFFLUX SYSTEM COMPONENT YKNX-RELATED"/>
    <property type="match status" value="1"/>
</dbReference>
<protein>
    <recommendedName>
        <fullName evidence="5">YknX-like barrel-sandwich hybrid domain-containing protein</fullName>
    </recommendedName>
</protein>
<sequence>MKKKWIVAFIAAGVLLLGGVTVYAVKTSSQSTVKVVSVSDMSGGGGWSDNSLSGNITSDVSQNIYLADSQTVKKIHVKEGDTVKVGDDLLTYDMTLENLDLEMKKLEKQGIELNIEKAKREITKLKNTKPSSDNDNEDPGFDIPEDPGEEPENPSMEPEEPAEAYQELTAEAEPYMGEGTVEEPYHFLCAADGVILGSFLNRMAEEQCFFVIEVREGDVSNGELLKIWGQKITEDDFQVADTERFQVNLEKETDDSDSQLPEDLKAAAVLEKGASAYQGDGTEKKPLTYLVKKDGIVKGSFFLERKEDGKYFRIEVREENGDLIKAWEQNGADEDFASDVKEDGEYLVDLSKKQSGETPGEPTEPTDPSEPTKPGESPEPPEPSNPEEKPTKPSVSPEVTPGENSEPTPEAGNPQETAGQENTVDGMSTKKNSAAIRYLTVTSVMGSGSRKVITTDTGSDTTGSGDAGTSYGGTAAEIQQQIKDKEKEIRDYQLDIKEANLEIKDIQKKLNNQTIKSTLNGVVKTVGDPEKESNDGKPLIQVVSSEGLYVQGTVSESKMNKLKVGATLSGYSYDNGVSFTAEVREISPYPSDNGQDGANASSYPFTAYIADASGLSNNSWAELTLLDEGDGQGQGIYLEKPFVRTENGQYYVMKDDGTGHLTKQIVQVGGIQYGSSYQITGGLSMDDKITFPYGKDVREGAKTEEGTLDDLYNY</sequence>
<gene>
    <name evidence="6" type="ORF">ETP43_10245</name>
</gene>
<feature type="coiled-coil region" evidence="3">
    <location>
        <begin position="475"/>
        <end position="516"/>
    </location>
</feature>
<reference evidence="6 7" key="1">
    <citation type="submission" date="2019-01" db="EMBL/GenBank/DDBJ databases">
        <title>Blautia sp. nov. KGMB01111 isolated human feces.</title>
        <authorList>
            <person name="Park J.-E."/>
            <person name="Kim J.-S."/>
            <person name="Park S.-H."/>
        </authorList>
    </citation>
    <scope>NUCLEOTIDE SEQUENCE [LARGE SCALE GENOMIC DNA]</scope>
    <source>
        <strain evidence="6 7">KGMB01111</strain>
    </source>
</reference>
<name>A0A4Q1RIL2_9FIRM</name>
<feature type="compositionally biased region" description="Low complexity" evidence="4">
    <location>
        <begin position="454"/>
        <end position="472"/>
    </location>
</feature>
<comment type="caution">
    <text evidence="6">The sequence shown here is derived from an EMBL/GenBank/DDBJ whole genome shotgun (WGS) entry which is preliminary data.</text>
</comment>
<evidence type="ECO:0000313" key="7">
    <source>
        <dbReference type="Proteomes" id="UP000290106"/>
    </source>
</evidence>
<dbReference type="Proteomes" id="UP000290106">
    <property type="component" value="Unassembled WGS sequence"/>
</dbReference>
<feature type="compositionally biased region" description="Acidic residues" evidence="4">
    <location>
        <begin position="134"/>
        <end position="162"/>
    </location>
</feature>
<dbReference type="OrthoDB" id="2047779at2"/>
<proteinExistence type="predicted"/>
<evidence type="ECO:0000256" key="1">
    <source>
        <dbReference type="ARBA" id="ARBA00004196"/>
    </source>
</evidence>
<evidence type="ECO:0000256" key="3">
    <source>
        <dbReference type="SAM" id="Coils"/>
    </source>
</evidence>
<organism evidence="6 7">
    <name type="scientific">Blautia faecicola</name>
    <dbReference type="NCBI Taxonomy" id="2509240"/>
    <lineage>
        <taxon>Bacteria</taxon>
        <taxon>Bacillati</taxon>
        <taxon>Bacillota</taxon>
        <taxon>Clostridia</taxon>
        <taxon>Lachnospirales</taxon>
        <taxon>Lachnospiraceae</taxon>
        <taxon>Blautia</taxon>
    </lineage>
</organism>
<dbReference type="RefSeq" id="WP_129257979.1">
    <property type="nucleotide sequence ID" value="NZ_SDKC01000001.1"/>
</dbReference>
<feature type="region of interest" description="Disordered" evidence="4">
    <location>
        <begin position="351"/>
        <end position="431"/>
    </location>
</feature>
<comment type="subcellular location">
    <subcellularLocation>
        <location evidence="1">Cell envelope</location>
    </subcellularLocation>
</comment>
<evidence type="ECO:0000256" key="2">
    <source>
        <dbReference type="ARBA" id="ARBA00023054"/>
    </source>
</evidence>
<keyword evidence="2 3" id="KW-0175">Coiled coil</keyword>
<feature type="domain" description="YknX-like barrel-sandwich hybrid" evidence="5">
    <location>
        <begin position="63"/>
        <end position="543"/>
    </location>
</feature>
<feature type="region of interest" description="Disordered" evidence="4">
    <location>
        <begin position="124"/>
        <end position="165"/>
    </location>
</feature>
<dbReference type="EMBL" id="SDKC01000001">
    <property type="protein sequence ID" value="RXS75556.1"/>
    <property type="molecule type" value="Genomic_DNA"/>
</dbReference>
<evidence type="ECO:0000313" key="6">
    <source>
        <dbReference type="EMBL" id="RXS75556.1"/>
    </source>
</evidence>
<feature type="compositionally biased region" description="Polar residues" evidence="4">
    <location>
        <begin position="414"/>
        <end position="431"/>
    </location>
</feature>
<dbReference type="GO" id="GO:0030313">
    <property type="term" value="C:cell envelope"/>
    <property type="evidence" value="ECO:0007669"/>
    <property type="project" value="UniProtKB-SubCell"/>
</dbReference>
<feature type="region of interest" description="Disordered" evidence="4">
    <location>
        <begin position="451"/>
        <end position="472"/>
    </location>
</feature>